<dbReference type="SMART" id="SM00248">
    <property type="entry name" value="ANK"/>
    <property type="match status" value="10"/>
</dbReference>
<dbReference type="GO" id="GO:0003677">
    <property type="term" value="F:DNA binding"/>
    <property type="evidence" value="ECO:0007669"/>
    <property type="project" value="UniProtKB-KW"/>
</dbReference>
<keyword evidence="6" id="KW-1185">Reference proteome</keyword>
<dbReference type="Pfam" id="PF01764">
    <property type="entry name" value="Lipase_3"/>
    <property type="match status" value="1"/>
</dbReference>
<feature type="repeat" description="ANK" evidence="3">
    <location>
        <begin position="830"/>
        <end position="853"/>
    </location>
</feature>
<keyword evidence="1" id="KW-0677">Repeat</keyword>
<feature type="repeat" description="ANK" evidence="3">
    <location>
        <begin position="797"/>
        <end position="829"/>
    </location>
</feature>
<dbReference type="Proteomes" id="UP000076078">
    <property type="component" value="Unassembled WGS sequence"/>
</dbReference>
<feature type="repeat" description="ANK" evidence="3">
    <location>
        <begin position="931"/>
        <end position="963"/>
    </location>
</feature>
<evidence type="ECO:0000256" key="2">
    <source>
        <dbReference type="ARBA" id="ARBA00023043"/>
    </source>
</evidence>
<dbReference type="PANTHER" id="PTHR24123">
    <property type="entry name" value="ANKYRIN REPEAT-CONTAINING"/>
    <property type="match status" value="1"/>
</dbReference>
<dbReference type="PANTHER" id="PTHR24123:SF33">
    <property type="entry name" value="PROTEIN HOS4"/>
    <property type="match status" value="1"/>
</dbReference>
<keyword evidence="5" id="KW-0238">DNA-binding</keyword>
<evidence type="ECO:0000313" key="6">
    <source>
        <dbReference type="Proteomes" id="UP000076078"/>
    </source>
</evidence>
<reference evidence="5 6" key="1">
    <citation type="submission" date="2015-12" db="EMBL/GenBank/DDBJ databases">
        <title>Dictyostelia acquired genes for synthesis and detection of signals that induce cell-type specialization by lateral gene transfer from prokaryotes.</title>
        <authorList>
            <person name="Gloeckner G."/>
            <person name="Schaap P."/>
        </authorList>
    </citation>
    <scope>NUCLEOTIDE SEQUENCE [LARGE SCALE GENOMIC DNA]</scope>
    <source>
        <strain evidence="5 6">TK</strain>
    </source>
</reference>
<dbReference type="OrthoDB" id="341259at2759"/>
<gene>
    <name evidence="5" type="ORF">DLAC_06345</name>
</gene>
<dbReference type="InterPro" id="IPR002921">
    <property type="entry name" value="Fungal_lipase-type"/>
</dbReference>
<dbReference type="Pfam" id="PF00023">
    <property type="entry name" value="Ank"/>
    <property type="match status" value="1"/>
</dbReference>
<comment type="caution">
    <text evidence="5">The sequence shown here is derived from an EMBL/GenBank/DDBJ whole genome shotgun (WGS) entry which is preliminary data.</text>
</comment>
<accession>A0A151ZEM2</accession>
<protein>
    <submittedName>
        <fullName evidence="5">Putative homeobox transcription factor</fullName>
    </submittedName>
</protein>
<dbReference type="Pfam" id="PF12796">
    <property type="entry name" value="Ank_2"/>
    <property type="match status" value="3"/>
</dbReference>
<feature type="domain" description="Fungal lipase-type" evidence="4">
    <location>
        <begin position="545"/>
        <end position="624"/>
    </location>
</feature>
<dbReference type="STRING" id="361077.A0A151ZEM2"/>
<name>A0A151ZEM2_TIELA</name>
<evidence type="ECO:0000256" key="3">
    <source>
        <dbReference type="PROSITE-ProRule" id="PRU00023"/>
    </source>
</evidence>
<proteinExistence type="predicted"/>
<sequence length="2103" mass="242527">MSEEEEKRLKIQKYLTLSWDFRLKLFQYGPQWRLITLDTFQLCKLMLEDDRVSRVIPMNGVTEGDKTALLDFIYRFFLNFGLFNLRSNSRIIPQLSQGKFGKIVELLQNASISELWGKLSQSLYSERSPIVPITQENDYTFSEFIRKLYELEPVIFNNLVNYGLVILNAKAYERPLNSLTIIPTDLNLLRFYKENGFNITEILDGSNTPHMLKQSNISKQDYEITNVIIPNLQSVLAKFPFKPLQGQFDVDENKKSLLDRYHTTLCFTLAIPLQMMKLLGHFGGNLVPYHNSIMRLALALFKYNALDEIQIIQLAKTFTDKYFIKQLFSRVLTMDTIDRALDTISMYSNTICRDFINPLDLSTTDYQTLISVSTQDFALEVLDKLVDLPNRQIPLDQPDKVLQHLLPTIGRISRVPPLQAHPYHEHDKLKRVNLEIYAKVSQLATENILVIMNFARLWGFTDNKVIPVREKTFGCNITSLHAGETHIFSYNVTKLPFVKETHDMDYKDVNLIKTSSVTLRVLGLLKDTADKCLSQTPKPNPALITSSNPNRNVVFTGHSLNGSIASFVKMLLRNESDYQDKSSKKFSLYTFGELPWIDGRTEIIPDSVKHQINENCYRFLMPNDTEVSPLDITSNVLYYTLDRSQPLQSPDVSVYRNCHSMPYYIETLSNPTLNTSSFVKLCNNSQYPFTTTTNTIIKSQSSENDSSVKRDDNDFTRVCFMKHQHTRTFSKLVEYTYRHAADTIKSTLNRYTCLATPTEPNLMGRTALHEACEHQSDENLKLLLPRFPNKSLCDLYKGETPLHVAAKKGTNYTVKTLLDGGADKNAVDFHGRTPLMVACINGHLEIIKELVEKRSANVWIKDLEGHTAFYHASHNGHWEQLGFLMFKITSGNYDFSPMGIYHACKRDSDKALEWVNRILGTNIDPKVLTPDGETAIFAAAEYGNLKAITILVECGISVEHVNNLGETALHRACRAHKSDIIEYLINQAVDKHKFINQRDRIHDRMALDLLIITKYTGSSIINLLMEFVDPTYSLALVNSYIMDNRDLIKTLTAKGYSIHIRSGDCESTALHLLMKEGQLHLDTIKWLVEIQVDYNATDLNGQTILHLAIKRTQKDKKDLITYLVDTLKMDISAQDIEHKTPIYLAVATNQLEVLEIMYKQKDQPTADLSIRDSIHQRTPLLVAVMNKYEEITKWLIKHGSLNDLMAVDKDNRNILHYLFMNSGTFGPIDYLMSLYPQVVGILMNQIDTVFQQNPIELMIENNKYLIDQEYFPKIRSIISKYGLLVKNIYKVASYNYMASCYPLQSTMWYQLAFNNAGHKFKLNIAQKHISNLIELSDDSKLDINVLFDCDYHKGLYYLILEQYPLAMEILQNYLTNTLEPTVATMTPVEKEIYYATKILLAYVHIKMEPESIFNDGIPLLKTVSALLKDSHVYKKTELVQDYYIVIGDLCKAINCCKTSVLICEKMLKYNRYNWQARFLLAKLCYGTNKNRSEAEKMINSLVFGHHLNVNDKARAYQYCYQWNDYRTFIQMVENVDKVSKEYKSYGNTEVVTVNVEEAIKSLKSVGCHDEKTLERIREPVDKLIVIPDGESLFNKLFVSECIDSKTHKIFYRINKLKDQIKSYSGKFKYDYEKWHLNQLKKYYKAYIKWVIEHNPTMDPTKFVAFNKTLWDIEKSVGGRLITEDFKKIIETYEIYVNYNTNYHLYSELLTKNYLNPESAFVSRSLLQAIQCTNDYQRVTNFLLYEHEPREPLVIYQCTYNPNGTMPVTDANSINLDSKRFSEYILCNLLVSPGSASPHAHRFSTLTDVTHPFPVPGDLNLFYYSSRIGVNQILANSLTVTPGSPLSPSVSNLHNAIFCHPQMKEPICPSVIEKFCQTEHIAEEIVARWLWQLHHQNQILEKHRDSSLSDKVQLHSGLKLQIKLPKHMVVDVLKTLQKVSRKISNHYKTSYQPLTHIDLMDILYPTMRQYINYASEIPPVYDPNEFTLPIESLTKIGDSTINEETIDFIDNLDFSKWFHTTAPLKTLQSLNYVTVLKLHNINAQQLKELLFEHVYKTYGGGDDVYKFTECTEIQLYNPVDMDKIRIIEQLPKQLIKVMTPTPGN</sequence>
<dbReference type="Gene3D" id="3.40.50.1820">
    <property type="entry name" value="alpha/beta hydrolase"/>
    <property type="match status" value="1"/>
</dbReference>
<evidence type="ECO:0000256" key="1">
    <source>
        <dbReference type="ARBA" id="ARBA00022737"/>
    </source>
</evidence>
<dbReference type="EMBL" id="LODT01000029">
    <property type="protein sequence ID" value="KYQ92377.1"/>
    <property type="molecule type" value="Genomic_DNA"/>
</dbReference>
<dbReference type="GO" id="GO:0006629">
    <property type="term" value="P:lipid metabolic process"/>
    <property type="evidence" value="ECO:0007669"/>
    <property type="project" value="InterPro"/>
</dbReference>
<dbReference type="PROSITE" id="PS50297">
    <property type="entry name" value="ANK_REP_REGION"/>
    <property type="match status" value="3"/>
</dbReference>
<dbReference type="InParanoid" id="A0A151ZEM2"/>
<dbReference type="SUPFAM" id="SSF48403">
    <property type="entry name" value="Ankyrin repeat"/>
    <property type="match status" value="2"/>
</dbReference>
<evidence type="ECO:0000259" key="4">
    <source>
        <dbReference type="Pfam" id="PF01764"/>
    </source>
</evidence>
<dbReference type="Gene3D" id="1.25.40.20">
    <property type="entry name" value="Ankyrin repeat-containing domain"/>
    <property type="match status" value="3"/>
</dbReference>
<keyword evidence="2 3" id="KW-0040">ANK repeat</keyword>
<keyword evidence="5" id="KW-0371">Homeobox</keyword>
<evidence type="ECO:0000313" key="5">
    <source>
        <dbReference type="EMBL" id="KYQ92377.1"/>
    </source>
</evidence>
<organism evidence="5 6">
    <name type="scientific">Tieghemostelium lacteum</name>
    <name type="common">Slime mold</name>
    <name type="synonym">Dictyostelium lacteum</name>
    <dbReference type="NCBI Taxonomy" id="361077"/>
    <lineage>
        <taxon>Eukaryota</taxon>
        <taxon>Amoebozoa</taxon>
        <taxon>Evosea</taxon>
        <taxon>Eumycetozoa</taxon>
        <taxon>Dictyostelia</taxon>
        <taxon>Dictyosteliales</taxon>
        <taxon>Raperosteliaceae</taxon>
        <taxon>Tieghemostelium</taxon>
    </lineage>
</organism>
<dbReference type="InterPro" id="IPR036770">
    <property type="entry name" value="Ankyrin_rpt-contain_sf"/>
</dbReference>
<dbReference type="InterPro" id="IPR002110">
    <property type="entry name" value="Ankyrin_rpt"/>
</dbReference>
<feature type="repeat" description="ANK" evidence="3">
    <location>
        <begin position="964"/>
        <end position="990"/>
    </location>
</feature>
<dbReference type="PROSITE" id="PS50088">
    <property type="entry name" value="ANK_REPEAT"/>
    <property type="match status" value="4"/>
</dbReference>
<dbReference type="InterPro" id="IPR051165">
    <property type="entry name" value="Multifunctional_ANK_Repeat"/>
</dbReference>
<dbReference type="InterPro" id="IPR029058">
    <property type="entry name" value="AB_hydrolase_fold"/>
</dbReference>